<protein>
    <submittedName>
        <fullName evidence="1">Uncharacterized protein</fullName>
    </submittedName>
</protein>
<sequence length="1315" mass="149485">MISLDFSRIPDLGLDRKGKEWFEGGEVRMVKYFNELRDHGHDEIAICQALTEAVEQGRLQPYVFSVFLPWCKEVYHVLSLCMVCKFNSAIRSAAIKDLGRRIKKPDKPDNSTSLSHILGDTQSLLDIFAQSSVTDVKHLCVAIRNSGRHGCQRQPTFNERQEAVERLLRALLPAVYPSEPLSCHDKRPIQHLYATMLPACPTQFVEAVLDARDQSNPLFRWRSASHLMRHHRALLKKRAEQHLQGLSSRVDPDVHCYIGTFLKQDKKFALSVLYNRHDGTITDQRWGTHSEVEIALNLVQHLVKRRHESTKSVAVQIRALVHHGLEIQAKKAQATRSTVRCHAAVELWKFALHGWRKWPEIFEDDLVLGLQLGLGSSTHTVPRDYLSAATRPGFHADRRPRLLQLYCRQFGNEGFDIFAEDANLSGLAKISWPHEVFAHLDVDQSTRILKKLEAVNQDYNFLLTPSNGNSIFGCREVPGQKNFNVELLLTHLRRNDPEVRQRARDAVDGLRKKAAAAREQADRADFAEAAALYAIAAGQIDLYGETVLWQQRFVRDPLTMRRLLGSCVVLTKEGIELLSALQTPHDSCQEISSVTIRKADDVLKTFYETYRLAKREPSFQQPAWVHVRSLASAVYTKRVQHLRTLRDAEKNAVAWRGFLEATEWMEVETLNTIYSPIMDLLGELSPAHLSSATQELLLVGAERRKKQKRTSKDDLLERISYEALACLARSSTPNLASDLVVQTIMDRPDASSWHRKLLSTRLLKRLRAEEAHDTLISLAKAIGDRLEEQSYVRIGETEPAVHAPPSSLVKVTTVKYLAQLLNNAEFIPNETAVEVLVELLKNAHHRDIRLAVVESLLGLLDRLCTEAKAEWAATPAVETIMAALETIVPVIGSINESRPPRDEDWAEAKATDVLPEITESQLPPLMDVLLSAPVSTRYHGLKVMKTTFVERLLLPILRQSQLEHGRWIRLFLAKYRAPFTQNDVPVTPVDESAWNRALASYYPLIAPAVLADFDAYAVHKIIPDARVEQFSAALGADVELRKRGEVQHWIRIFGCRDESFAQTGTMTLLGVLQTKYDENPSGEYESVIDIILQHANIFLDHYEELSKIWEGFMKRLAPDWVGVWDAEKYRVWRDTRGRIVRQISDEVRKRQAQKTHQILPSRTKLELWLLPFPALHGQNDSPDFVARLEDVVLELLDSSGSRILDWSDIANDVRTVSGLLEVDELKSKVACAFGKLTDDKDMAARKGNVRVQTRRVLDLIKMEVAMQLFDDCRDVELIRSAGTEKLKEWRACGIDGIQERVFRWEGKKRIETIGR</sequence>
<evidence type="ECO:0000313" key="1">
    <source>
        <dbReference type="EMBL" id="KAJ4396038.1"/>
    </source>
</evidence>
<proteinExistence type="predicted"/>
<dbReference type="Proteomes" id="UP001140453">
    <property type="component" value="Unassembled WGS sequence"/>
</dbReference>
<dbReference type="EMBL" id="JAPEVB010000001">
    <property type="protein sequence ID" value="KAJ4396038.1"/>
    <property type="molecule type" value="Genomic_DNA"/>
</dbReference>
<reference evidence="1" key="1">
    <citation type="submission" date="2022-10" db="EMBL/GenBank/DDBJ databases">
        <title>Tapping the CABI collections for fungal endophytes: first genome assemblies for Collariella, Neodidymelliopsis, Ascochyta clinopodiicola, Didymella pomorum, Didymosphaeria variabile, Neocosmospora piperis and Neocucurbitaria cava.</title>
        <authorList>
            <person name="Hill R."/>
        </authorList>
    </citation>
    <scope>NUCLEOTIDE SEQUENCE</scope>
    <source>
        <strain evidence="1">IMI 355082</strain>
    </source>
</reference>
<evidence type="ECO:0000313" key="2">
    <source>
        <dbReference type="Proteomes" id="UP001140453"/>
    </source>
</evidence>
<comment type="caution">
    <text evidence="1">The sequence shown here is derived from an EMBL/GenBank/DDBJ whole genome shotgun (WGS) entry which is preliminary data.</text>
</comment>
<organism evidence="1 2">
    <name type="scientific">Gnomoniopsis smithogilvyi</name>
    <dbReference type="NCBI Taxonomy" id="1191159"/>
    <lineage>
        <taxon>Eukaryota</taxon>
        <taxon>Fungi</taxon>
        <taxon>Dikarya</taxon>
        <taxon>Ascomycota</taxon>
        <taxon>Pezizomycotina</taxon>
        <taxon>Sordariomycetes</taxon>
        <taxon>Sordariomycetidae</taxon>
        <taxon>Diaporthales</taxon>
        <taxon>Gnomoniaceae</taxon>
        <taxon>Gnomoniopsis</taxon>
    </lineage>
</organism>
<dbReference type="OrthoDB" id="2549237at2759"/>
<dbReference type="InterPro" id="IPR016024">
    <property type="entry name" value="ARM-type_fold"/>
</dbReference>
<dbReference type="SUPFAM" id="SSF48371">
    <property type="entry name" value="ARM repeat"/>
    <property type="match status" value="1"/>
</dbReference>
<name>A0A9W8Z1K2_9PEZI</name>
<keyword evidence="2" id="KW-1185">Reference proteome</keyword>
<accession>A0A9W8Z1K2</accession>
<gene>
    <name evidence="1" type="ORF">N0V93_000254</name>
</gene>